<protein>
    <recommendedName>
        <fullName evidence="5">ABC transporter substrate-binding protein</fullName>
    </recommendedName>
</protein>
<feature type="region of interest" description="Disordered" evidence="1">
    <location>
        <begin position="280"/>
        <end position="312"/>
    </location>
</feature>
<keyword evidence="2" id="KW-1133">Transmembrane helix</keyword>
<evidence type="ECO:0008006" key="5">
    <source>
        <dbReference type="Google" id="ProtNLM"/>
    </source>
</evidence>
<proteinExistence type="predicted"/>
<feature type="compositionally biased region" description="Low complexity" evidence="1">
    <location>
        <begin position="173"/>
        <end position="187"/>
    </location>
</feature>
<sequence length="465" mass="48826">MPQPIDVGSILGGRYKVTGRILASAENDVILDGLDQVLNRPVSILVASVDNSEHLTQSAREVATGARISNVSILDLGVQDSSAYLIAARTTPADLLDLVVPTEPVEETYQEPFFTDTLGTEIFGAARDAAPTASGYVYEDNSPLTPAHPLPRVHREPDPTPPPAAAVGRPTQPGDAVVPPAAAKGPASKVTVWDDSDFGFMNDDAGQPANSGTNRPGVFPTELRAASDGYEEDYYDDEEDDERNTPRISGRWLTGAIVSVLLIIALVFAVQHIAGLLNGSNQAGGNTSAAPSDETSSNSTGTPSSQAPVEPAPVLPVIKGLTDVTTYADGVPNYGETYFPRLPDAIDGNKATYWPTVEFSSADFAGMTEGINLAVELEADSNISSVTITQLNGTGGQFNILTNDKPSVDGATKIGNGSFSAPDLTIPAAPGAKGKYVIINFTQLPNLAPFTQYPYGLKIAEISIK</sequence>
<evidence type="ECO:0000256" key="2">
    <source>
        <dbReference type="SAM" id="Phobius"/>
    </source>
</evidence>
<dbReference type="RefSeq" id="WP_209679135.1">
    <property type="nucleotide sequence ID" value="NZ_JAGIOI010000001.1"/>
</dbReference>
<dbReference type="Proteomes" id="UP000711614">
    <property type="component" value="Unassembled WGS sequence"/>
</dbReference>
<reference evidence="3 4" key="1">
    <citation type="submission" date="2021-03" db="EMBL/GenBank/DDBJ databases">
        <title>Sequencing the genomes of 1000 actinobacteria strains.</title>
        <authorList>
            <person name="Klenk H.-P."/>
        </authorList>
    </citation>
    <scope>NUCLEOTIDE SEQUENCE [LARGE SCALE GENOMIC DNA]</scope>
    <source>
        <strain evidence="3 4">DSM 16005</strain>
    </source>
</reference>
<keyword evidence="2" id="KW-0812">Transmembrane</keyword>
<keyword evidence="4" id="KW-1185">Reference proteome</keyword>
<dbReference type="Gene3D" id="2.60.120.260">
    <property type="entry name" value="Galactose-binding domain-like"/>
    <property type="match status" value="1"/>
</dbReference>
<evidence type="ECO:0000313" key="4">
    <source>
        <dbReference type="Proteomes" id="UP000711614"/>
    </source>
</evidence>
<keyword evidence="2" id="KW-0472">Membrane</keyword>
<gene>
    <name evidence="3" type="ORF">JOF48_001511</name>
</gene>
<feature type="transmembrane region" description="Helical" evidence="2">
    <location>
        <begin position="252"/>
        <end position="274"/>
    </location>
</feature>
<accession>A0ABS4YV85</accession>
<comment type="caution">
    <text evidence="3">The sequence shown here is derived from an EMBL/GenBank/DDBJ whole genome shotgun (WGS) entry which is preliminary data.</text>
</comment>
<dbReference type="EMBL" id="JAGIOI010000001">
    <property type="protein sequence ID" value="MBP2412712.1"/>
    <property type="molecule type" value="Genomic_DNA"/>
</dbReference>
<evidence type="ECO:0000256" key="1">
    <source>
        <dbReference type="SAM" id="MobiDB-lite"/>
    </source>
</evidence>
<evidence type="ECO:0000313" key="3">
    <source>
        <dbReference type="EMBL" id="MBP2412712.1"/>
    </source>
</evidence>
<feature type="compositionally biased region" description="Polar residues" evidence="1">
    <location>
        <begin position="280"/>
        <end position="307"/>
    </location>
</feature>
<feature type="region of interest" description="Disordered" evidence="1">
    <location>
        <begin position="138"/>
        <end position="221"/>
    </location>
</feature>
<organism evidence="3 4">
    <name type="scientific">Arthrobacter stackebrandtii</name>
    <dbReference type="NCBI Taxonomy" id="272161"/>
    <lineage>
        <taxon>Bacteria</taxon>
        <taxon>Bacillati</taxon>
        <taxon>Actinomycetota</taxon>
        <taxon>Actinomycetes</taxon>
        <taxon>Micrococcales</taxon>
        <taxon>Micrococcaceae</taxon>
        <taxon>Arthrobacter</taxon>
    </lineage>
</organism>
<name>A0ABS4YV85_9MICC</name>